<evidence type="ECO:0000256" key="5">
    <source>
        <dbReference type="SAM" id="Phobius"/>
    </source>
</evidence>
<feature type="transmembrane region" description="Helical" evidence="5">
    <location>
        <begin position="124"/>
        <end position="147"/>
    </location>
</feature>
<dbReference type="InterPro" id="IPR011701">
    <property type="entry name" value="MFS"/>
</dbReference>
<dbReference type="EMBL" id="MPUH01000492">
    <property type="protein sequence ID" value="OMJ79026.1"/>
    <property type="molecule type" value="Genomic_DNA"/>
</dbReference>
<accession>A0A1R2BQN2</accession>
<dbReference type="GO" id="GO:0016020">
    <property type="term" value="C:membrane"/>
    <property type="evidence" value="ECO:0007669"/>
    <property type="project" value="UniProtKB-SubCell"/>
</dbReference>
<dbReference type="InterPro" id="IPR049680">
    <property type="entry name" value="FLVCR1-2_SLC49-like"/>
</dbReference>
<comment type="subcellular location">
    <subcellularLocation>
        <location evidence="1">Membrane</location>
        <topology evidence="1">Multi-pass membrane protein</topology>
    </subcellularLocation>
</comment>
<keyword evidence="7" id="KW-1185">Reference proteome</keyword>
<feature type="transmembrane region" description="Helical" evidence="5">
    <location>
        <begin position="63"/>
        <end position="82"/>
    </location>
</feature>
<evidence type="ECO:0000256" key="2">
    <source>
        <dbReference type="ARBA" id="ARBA00022692"/>
    </source>
</evidence>
<dbReference type="PANTHER" id="PTHR10924">
    <property type="entry name" value="MAJOR FACILITATOR SUPERFAMILY PROTEIN-RELATED"/>
    <property type="match status" value="1"/>
</dbReference>
<dbReference type="PANTHER" id="PTHR10924:SF6">
    <property type="entry name" value="SOLUTE CARRIER FAMILY 49 MEMBER A3"/>
    <property type="match status" value="1"/>
</dbReference>
<evidence type="ECO:0000256" key="1">
    <source>
        <dbReference type="ARBA" id="ARBA00004141"/>
    </source>
</evidence>
<dbReference type="InterPro" id="IPR036259">
    <property type="entry name" value="MFS_trans_sf"/>
</dbReference>
<dbReference type="Proteomes" id="UP000187209">
    <property type="component" value="Unassembled WGS sequence"/>
</dbReference>
<dbReference type="AlphaFoldDB" id="A0A1R2BQN2"/>
<evidence type="ECO:0000256" key="4">
    <source>
        <dbReference type="ARBA" id="ARBA00023136"/>
    </source>
</evidence>
<dbReference type="Pfam" id="PF07690">
    <property type="entry name" value="MFS_1"/>
    <property type="match status" value="1"/>
</dbReference>
<dbReference type="SUPFAM" id="SSF103473">
    <property type="entry name" value="MFS general substrate transporter"/>
    <property type="match status" value="1"/>
</dbReference>
<reference evidence="6 7" key="1">
    <citation type="submission" date="2016-11" db="EMBL/GenBank/DDBJ databases">
        <title>The macronuclear genome of Stentor coeruleus: a giant cell with tiny introns.</title>
        <authorList>
            <person name="Slabodnick M."/>
            <person name="Ruby J.G."/>
            <person name="Reiff S.B."/>
            <person name="Swart E.C."/>
            <person name="Gosai S."/>
            <person name="Prabakaran S."/>
            <person name="Witkowska E."/>
            <person name="Larue G.E."/>
            <person name="Fisher S."/>
            <person name="Freeman R.M."/>
            <person name="Gunawardena J."/>
            <person name="Chu W."/>
            <person name="Stover N.A."/>
            <person name="Gregory B.D."/>
            <person name="Nowacki M."/>
            <person name="Derisi J."/>
            <person name="Roy S.W."/>
            <person name="Marshall W.F."/>
            <person name="Sood P."/>
        </authorList>
    </citation>
    <scope>NUCLEOTIDE SEQUENCE [LARGE SCALE GENOMIC DNA]</scope>
    <source>
        <strain evidence="6">WM001</strain>
    </source>
</reference>
<organism evidence="6 7">
    <name type="scientific">Stentor coeruleus</name>
    <dbReference type="NCBI Taxonomy" id="5963"/>
    <lineage>
        <taxon>Eukaryota</taxon>
        <taxon>Sar</taxon>
        <taxon>Alveolata</taxon>
        <taxon>Ciliophora</taxon>
        <taxon>Postciliodesmatophora</taxon>
        <taxon>Heterotrichea</taxon>
        <taxon>Heterotrichida</taxon>
        <taxon>Stentoridae</taxon>
        <taxon>Stentor</taxon>
    </lineage>
</organism>
<feature type="transmembrane region" description="Helical" evidence="5">
    <location>
        <begin position="297"/>
        <end position="315"/>
    </location>
</feature>
<comment type="caution">
    <text evidence="6">The sequence shown here is derived from an EMBL/GenBank/DDBJ whole genome shotgun (WGS) entry which is preliminary data.</text>
</comment>
<feature type="transmembrane region" description="Helical" evidence="5">
    <location>
        <begin position="153"/>
        <end position="171"/>
    </location>
</feature>
<name>A0A1R2BQN2_9CILI</name>
<feature type="transmembrane region" description="Helical" evidence="5">
    <location>
        <begin position="352"/>
        <end position="375"/>
    </location>
</feature>
<feature type="transmembrane region" description="Helical" evidence="5">
    <location>
        <begin position="88"/>
        <end position="112"/>
    </location>
</feature>
<dbReference type="GO" id="GO:0022857">
    <property type="term" value="F:transmembrane transporter activity"/>
    <property type="evidence" value="ECO:0007669"/>
    <property type="project" value="InterPro"/>
</dbReference>
<keyword evidence="4 5" id="KW-0472">Membrane</keyword>
<evidence type="ECO:0008006" key="8">
    <source>
        <dbReference type="Google" id="ProtNLM"/>
    </source>
</evidence>
<evidence type="ECO:0000256" key="3">
    <source>
        <dbReference type="ARBA" id="ARBA00022989"/>
    </source>
</evidence>
<feature type="transmembrane region" description="Helical" evidence="5">
    <location>
        <begin position="327"/>
        <end position="346"/>
    </location>
</feature>
<protein>
    <recommendedName>
        <fullName evidence="8">Major facilitator superfamily (MFS) profile domain-containing protein</fullName>
    </recommendedName>
</protein>
<proteinExistence type="predicted"/>
<feature type="transmembrane region" description="Helical" evidence="5">
    <location>
        <begin position="200"/>
        <end position="226"/>
    </location>
</feature>
<sequence>MLLLYCYLQWLGGSIWVTYASITDKAISYYSTNANIVNLFTLSFLILQFPMAPLSSIVFRKSYYWTMMISFIISAIGAWIRYIAEKNIFLALLGHVLIGAINSLTLSGCAVLAKLWFDEKDRSIPIAIGSTSNLLGCAYGLVISPYYSSIPSLLLTQSIYTTLACLFNILFSHKALINPCSNNLSLTYKFELELLYKDKYLLLLIFFISSGLGIAYTLTGIIYQLLESSGISEIQAGWIGFSMYVGGTFGGLLSSVLVVKTKNYVKPLRFYSILSMIGVGTWAFVSSDFFSGVVGSAFTGFGLFGIMPLGIEIVIEHNKFISEAITTNLVYLIAQGLSVIFTYPIIYCHELLGFSGLWLSLILCVFIMIALILTYNTSDIESNRELSQSLALNLNPN</sequence>
<gene>
    <name evidence="6" type="ORF">SteCoe_21057</name>
</gene>
<keyword evidence="3 5" id="KW-1133">Transmembrane helix</keyword>
<feature type="transmembrane region" description="Helical" evidence="5">
    <location>
        <begin position="30"/>
        <end position="51"/>
    </location>
</feature>
<evidence type="ECO:0000313" key="6">
    <source>
        <dbReference type="EMBL" id="OMJ79026.1"/>
    </source>
</evidence>
<evidence type="ECO:0000313" key="7">
    <source>
        <dbReference type="Proteomes" id="UP000187209"/>
    </source>
</evidence>
<feature type="transmembrane region" description="Helical" evidence="5">
    <location>
        <begin position="268"/>
        <end position="285"/>
    </location>
</feature>
<feature type="transmembrane region" description="Helical" evidence="5">
    <location>
        <begin position="238"/>
        <end position="259"/>
    </location>
</feature>
<dbReference type="OrthoDB" id="422206at2759"/>
<keyword evidence="2 5" id="KW-0812">Transmembrane</keyword>
<dbReference type="Gene3D" id="1.20.1250.20">
    <property type="entry name" value="MFS general substrate transporter like domains"/>
    <property type="match status" value="1"/>
</dbReference>